<evidence type="ECO:0000313" key="8">
    <source>
        <dbReference type="EMBL" id="EFX90304.1"/>
    </source>
</evidence>
<feature type="transmembrane region" description="Helical" evidence="7">
    <location>
        <begin position="67"/>
        <end position="90"/>
    </location>
</feature>
<dbReference type="InterPro" id="IPR007007">
    <property type="entry name" value="Ninjurin"/>
</dbReference>
<dbReference type="PhylomeDB" id="E9FQV9"/>
<evidence type="ECO:0000256" key="1">
    <source>
        <dbReference type="ARBA" id="ARBA00004141"/>
    </source>
</evidence>
<dbReference type="HOGENOM" id="CLU_093971_0_0_1"/>
<sequence>MTIGNGGGSRTEFQSSEAEIVTVGKTLDANKYATKKTIAQGMLDIALLTANASQLKYVLQLGHRHEFYYIMVSLISSSIVLQIIVGILALTLNMMRDCRLHIQEYRISALALNYINLGSVFVITVLNILVAAFDPVAVVMLGVTVITIGVLNCKSMSTSKLNYLVLAFSLGIAILDCLKMPFAADSKYNDSSHPIAG</sequence>
<dbReference type="KEGG" id="dpx:DAPPUDRAFT_94254"/>
<dbReference type="Proteomes" id="UP000000305">
    <property type="component" value="Unassembled WGS sequence"/>
</dbReference>
<name>E9FQV9_DAPPU</name>
<dbReference type="InParanoid" id="E9FQV9"/>
<dbReference type="GO" id="GO:0042246">
    <property type="term" value="P:tissue regeneration"/>
    <property type="evidence" value="ECO:0007669"/>
    <property type="project" value="InterPro"/>
</dbReference>
<dbReference type="AlphaFoldDB" id="E9FQV9"/>
<keyword evidence="9" id="KW-1185">Reference proteome</keyword>
<keyword evidence="5 7" id="KW-1133">Transmembrane helix</keyword>
<evidence type="ECO:0000256" key="5">
    <source>
        <dbReference type="ARBA" id="ARBA00022989"/>
    </source>
</evidence>
<proteinExistence type="inferred from homology"/>
<keyword evidence="6 7" id="KW-0472">Membrane</keyword>
<organism evidence="8 9">
    <name type="scientific">Daphnia pulex</name>
    <name type="common">Water flea</name>
    <dbReference type="NCBI Taxonomy" id="6669"/>
    <lineage>
        <taxon>Eukaryota</taxon>
        <taxon>Metazoa</taxon>
        <taxon>Ecdysozoa</taxon>
        <taxon>Arthropoda</taxon>
        <taxon>Crustacea</taxon>
        <taxon>Branchiopoda</taxon>
        <taxon>Diplostraca</taxon>
        <taxon>Cladocera</taxon>
        <taxon>Anomopoda</taxon>
        <taxon>Daphniidae</taxon>
        <taxon>Daphnia</taxon>
    </lineage>
</organism>
<gene>
    <name evidence="8" type="ORF">DAPPUDRAFT_94254</name>
</gene>
<feature type="transmembrane region" description="Helical" evidence="7">
    <location>
        <begin position="136"/>
        <end position="154"/>
    </location>
</feature>
<reference evidence="8 9" key="1">
    <citation type="journal article" date="2011" name="Science">
        <title>The ecoresponsive genome of Daphnia pulex.</title>
        <authorList>
            <person name="Colbourne J.K."/>
            <person name="Pfrender M.E."/>
            <person name="Gilbert D."/>
            <person name="Thomas W.K."/>
            <person name="Tucker A."/>
            <person name="Oakley T.H."/>
            <person name="Tokishita S."/>
            <person name="Aerts A."/>
            <person name="Arnold G.J."/>
            <person name="Basu M.K."/>
            <person name="Bauer D.J."/>
            <person name="Caceres C.E."/>
            <person name="Carmel L."/>
            <person name="Casola C."/>
            <person name="Choi J.H."/>
            <person name="Detter J.C."/>
            <person name="Dong Q."/>
            <person name="Dusheyko S."/>
            <person name="Eads B.D."/>
            <person name="Frohlich T."/>
            <person name="Geiler-Samerotte K.A."/>
            <person name="Gerlach D."/>
            <person name="Hatcher P."/>
            <person name="Jogdeo S."/>
            <person name="Krijgsveld J."/>
            <person name="Kriventseva E.V."/>
            <person name="Kultz D."/>
            <person name="Laforsch C."/>
            <person name="Lindquist E."/>
            <person name="Lopez J."/>
            <person name="Manak J.R."/>
            <person name="Muller J."/>
            <person name="Pangilinan J."/>
            <person name="Patwardhan R.P."/>
            <person name="Pitluck S."/>
            <person name="Pritham E.J."/>
            <person name="Rechtsteiner A."/>
            <person name="Rho M."/>
            <person name="Rogozin I.B."/>
            <person name="Sakarya O."/>
            <person name="Salamov A."/>
            <person name="Schaack S."/>
            <person name="Shapiro H."/>
            <person name="Shiga Y."/>
            <person name="Skalitzky C."/>
            <person name="Smith Z."/>
            <person name="Souvorov A."/>
            <person name="Sung W."/>
            <person name="Tang Z."/>
            <person name="Tsuchiya D."/>
            <person name="Tu H."/>
            <person name="Vos H."/>
            <person name="Wang M."/>
            <person name="Wolf Y.I."/>
            <person name="Yamagata H."/>
            <person name="Yamada T."/>
            <person name="Ye Y."/>
            <person name="Shaw J.R."/>
            <person name="Andrews J."/>
            <person name="Crease T.J."/>
            <person name="Tang H."/>
            <person name="Lucas S.M."/>
            <person name="Robertson H.M."/>
            <person name="Bork P."/>
            <person name="Koonin E.V."/>
            <person name="Zdobnov E.M."/>
            <person name="Grigoriev I.V."/>
            <person name="Lynch M."/>
            <person name="Boore J.L."/>
        </authorList>
    </citation>
    <scope>NUCLEOTIDE SEQUENCE [LARGE SCALE GENOMIC DNA]</scope>
</reference>
<evidence type="ECO:0000256" key="4">
    <source>
        <dbReference type="ARBA" id="ARBA00022889"/>
    </source>
</evidence>
<keyword evidence="4" id="KW-0130">Cell adhesion</keyword>
<dbReference type="eggNOG" id="ENOG502S12Z">
    <property type="taxonomic scope" value="Eukaryota"/>
</dbReference>
<accession>E9FQV9</accession>
<evidence type="ECO:0000256" key="2">
    <source>
        <dbReference type="ARBA" id="ARBA00008141"/>
    </source>
</evidence>
<dbReference type="PANTHER" id="PTHR12316:SF17">
    <property type="entry name" value="NINJURIN C, ISOFORM D"/>
    <property type="match status" value="1"/>
</dbReference>
<dbReference type="Pfam" id="PF04923">
    <property type="entry name" value="Ninjurin"/>
    <property type="match status" value="1"/>
</dbReference>
<dbReference type="GO" id="GO:0016020">
    <property type="term" value="C:membrane"/>
    <property type="evidence" value="ECO:0007669"/>
    <property type="project" value="UniProtKB-SubCell"/>
</dbReference>
<evidence type="ECO:0000313" key="9">
    <source>
        <dbReference type="Proteomes" id="UP000000305"/>
    </source>
</evidence>
<dbReference type="GO" id="GO:0007155">
    <property type="term" value="P:cell adhesion"/>
    <property type="evidence" value="ECO:0000318"/>
    <property type="project" value="GO_Central"/>
</dbReference>
<protein>
    <submittedName>
        <fullName evidence="8">Uncharacterized protein</fullName>
    </submittedName>
</protein>
<comment type="similarity">
    <text evidence="2">Belongs to the ninjurin family.</text>
</comment>
<comment type="subcellular location">
    <subcellularLocation>
        <location evidence="1">Membrane</location>
        <topology evidence="1">Multi-pass membrane protein</topology>
    </subcellularLocation>
</comment>
<dbReference type="FunCoup" id="E9FQV9">
    <property type="interactions" value="6"/>
</dbReference>
<dbReference type="PANTHER" id="PTHR12316">
    <property type="entry name" value="NINJURIN-RELATED"/>
    <property type="match status" value="1"/>
</dbReference>
<evidence type="ECO:0000256" key="3">
    <source>
        <dbReference type="ARBA" id="ARBA00022692"/>
    </source>
</evidence>
<feature type="transmembrane region" description="Helical" evidence="7">
    <location>
        <begin position="111"/>
        <end position="130"/>
    </location>
</feature>
<dbReference type="OrthoDB" id="6114058at2759"/>
<dbReference type="EMBL" id="GL732523">
    <property type="protein sequence ID" value="EFX90304.1"/>
    <property type="molecule type" value="Genomic_DNA"/>
</dbReference>
<evidence type="ECO:0000256" key="7">
    <source>
        <dbReference type="SAM" id="Phobius"/>
    </source>
</evidence>
<feature type="transmembrane region" description="Helical" evidence="7">
    <location>
        <begin position="161"/>
        <end position="182"/>
    </location>
</feature>
<evidence type="ECO:0000256" key="6">
    <source>
        <dbReference type="ARBA" id="ARBA00023136"/>
    </source>
</evidence>
<keyword evidence="3 7" id="KW-0812">Transmembrane</keyword>